<feature type="compositionally biased region" description="Basic and acidic residues" evidence="2">
    <location>
        <begin position="18"/>
        <end position="35"/>
    </location>
</feature>
<dbReference type="SUPFAM" id="SSF57667">
    <property type="entry name" value="beta-beta-alpha zinc fingers"/>
    <property type="match status" value="1"/>
</dbReference>
<dbReference type="EMBL" id="UPTC01004804">
    <property type="protein sequence ID" value="VBB35091.1"/>
    <property type="molecule type" value="Genomic_DNA"/>
</dbReference>
<proteinExistence type="predicted"/>
<protein>
    <recommendedName>
        <fullName evidence="3">C2H2-type domain-containing protein</fullName>
    </recommendedName>
</protein>
<keyword evidence="1" id="KW-0479">Metal-binding</keyword>
<dbReference type="InterPro" id="IPR013087">
    <property type="entry name" value="Znf_C2H2_type"/>
</dbReference>
<dbReference type="PROSITE" id="PS00028">
    <property type="entry name" value="ZINC_FINGER_C2H2_1"/>
    <property type="match status" value="1"/>
</dbReference>
<dbReference type="GO" id="GO:0008270">
    <property type="term" value="F:zinc ion binding"/>
    <property type="evidence" value="ECO:0007669"/>
    <property type="project" value="UniProtKB-KW"/>
</dbReference>
<organism evidence="4 5">
    <name type="scientific">Acanthocheilonema viteae</name>
    <name type="common">Filarial nematode worm</name>
    <name type="synonym">Dipetalonema viteae</name>
    <dbReference type="NCBI Taxonomy" id="6277"/>
    <lineage>
        <taxon>Eukaryota</taxon>
        <taxon>Metazoa</taxon>
        <taxon>Ecdysozoa</taxon>
        <taxon>Nematoda</taxon>
        <taxon>Chromadorea</taxon>
        <taxon>Rhabditida</taxon>
        <taxon>Spirurina</taxon>
        <taxon>Spiruromorpha</taxon>
        <taxon>Filarioidea</taxon>
        <taxon>Onchocercidae</taxon>
        <taxon>Acanthocheilonema</taxon>
    </lineage>
</organism>
<feature type="region of interest" description="Disordered" evidence="2">
    <location>
        <begin position="1"/>
        <end position="105"/>
    </location>
</feature>
<sequence length="133" mass="14930">MDIQTKQTELLDLSMPKVNEKGTEPENSLIRDRKISLNSRIQRAYVGKNHSVTTDSDESSRHNENSSDLSYSKGHKRTHSGKESGSSSESSSDLSHLRGHGGKPYSCLECERRFALPYLLKAHVMMDHSSEKP</sequence>
<reference evidence="4 5" key="1">
    <citation type="submission" date="2018-08" db="EMBL/GenBank/DDBJ databases">
        <authorList>
            <person name="Laetsch R D."/>
            <person name="Stevens L."/>
            <person name="Kumar S."/>
            <person name="Blaxter L. M."/>
        </authorList>
    </citation>
    <scope>NUCLEOTIDE SEQUENCE [LARGE SCALE GENOMIC DNA]</scope>
</reference>
<dbReference type="Gene3D" id="3.30.160.60">
    <property type="entry name" value="Classic Zinc Finger"/>
    <property type="match status" value="1"/>
</dbReference>
<keyword evidence="1" id="KW-0862">Zinc</keyword>
<evidence type="ECO:0000313" key="4">
    <source>
        <dbReference type="EMBL" id="VBB35091.1"/>
    </source>
</evidence>
<feature type="domain" description="C2H2-type" evidence="3">
    <location>
        <begin position="105"/>
        <end position="133"/>
    </location>
</feature>
<dbReference type="InterPro" id="IPR036236">
    <property type="entry name" value="Znf_C2H2_sf"/>
</dbReference>
<dbReference type="PROSITE" id="PS50157">
    <property type="entry name" value="ZINC_FINGER_C2H2_2"/>
    <property type="match status" value="1"/>
</dbReference>
<keyword evidence="1" id="KW-0863">Zinc-finger</keyword>
<dbReference type="AlphaFoldDB" id="A0A498SXW3"/>
<name>A0A498SXW3_ACAVI</name>
<feature type="compositionally biased region" description="Low complexity" evidence="2">
    <location>
        <begin position="83"/>
        <end position="92"/>
    </location>
</feature>
<dbReference type="OrthoDB" id="4748970at2759"/>
<evidence type="ECO:0000256" key="2">
    <source>
        <dbReference type="SAM" id="MobiDB-lite"/>
    </source>
</evidence>
<gene>
    <name evidence="4" type="ORF">NAV_LOCUS9882</name>
</gene>
<evidence type="ECO:0000256" key="1">
    <source>
        <dbReference type="PROSITE-ProRule" id="PRU00042"/>
    </source>
</evidence>
<dbReference type="Proteomes" id="UP000276991">
    <property type="component" value="Unassembled WGS sequence"/>
</dbReference>
<accession>A0A498SXW3</accession>
<evidence type="ECO:0000259" key="3">
    <source>
        <dbReference type="PROSITE" id="PS50157"/>
    </source>
</evidence>
<evidence type="ECO:0000313" key="5">
    <source>
        <dbReference type="Proteomes" id="UP000276991"/>
    </source>
</evidence>
<keyword evidence="5" id="KW-1185">Reference proteome</keyword>